<feature type="transmembrane region" description="Helical" evidence="1">
    <location>
        <begin position="307"/>
        <end position="332"/>
    </location>
</feature>
<dbReference type="InterPro" id="IPR052534">
    <property type="entry name" value="Extracell_DNA_Util/SecSys_Comp"/>
</dbReference>
<sequence>MNKKAFVSLFFSSDKLQVVKLSAARKKVETFATIDLPNGLIVNHEVKDTDALGGILKKLWSKLHLREKSVGIVVPEFSTFIKGMNMPKLEGDELDEAVRWHAEEFLPIDPKEMIVDWKIIGSDAFEYQVLLVAIKESILAGYVNAAASAGLYPLVVETPSISLARVANTPQAKIILYTAFDEIILVLTVSEKVITSSVLSYDNATEVISTVNRMMHHYKDLNIESIYVGGVGINTDFLNDLGQKSGVKLEKISVPVSGMTADDVQRYIVPVSLQFKDPAEPVSAATINLLPEPVVKKYEKKRLNLQIWSLLMLVTLMVVASFLTTLGSYIYMTQQISSQKSKVVNVVTANTKNKDASMKIKAVNDNTDKVMKILSLSTPPQEAFNAIYKSKPAGVTLSSYRVDLEKNTISIAGISATRDDLIAFKQEIEKSGVFGKVTLPLAAFEVQNDLNFSLNFTYLNPSAVKK</sequence>
<protein>
    <recommendedName>
        <fullName evidence="4">SHS2 domain-containing protein</fullName>
    </recommendedName>
</protein>
<dbReference type="Gene3D" id="3.30.1490.300">
    <property type="match status" value="1"/>
</dbReference>
<dbReference type="Gene3D" id="3.30.420.40">
    <property type="match status" value="1"/>
</dbReference>
<reference evidence="2 3" key="1">
    <citation type="journal article" date="2016" name="Nat. Commun.">
        <title>Thousands of microbial genomes shed light on interconnected biogeochemical processes in an aquifer system.</title>
        <authorList>
            <person name="Anantharaman K."/>
            <person name="Brown C.T."/>
            <person name="Hug L.A."/>
            <person name="Sharon I."/>
            <person name="Castelle C.J."/>
            <person name="Probst A.J."/>
            <person name="Thomas B.C."/>
            <person name="Singh A."/>
            <person name="Wilkins M.J."/>
            <person name="Karaoz U."/>
            <person name="Brodie E.L."/>
            <person name="Williams K.H."/>
            <person name="Hubbard S.S."/>
            <person name="Banfield J.F."/>
        </authorList>
    </citation>
    <scope>NUCLEOTIDE SEQUENCE [LARGE SCALE GENOMIC DNA]</scope>
</reference>
<dbReference type="Pfam" id="PF05137">
    <property type="entry name" value="PilN"/>
    <property type="match status" value="1"/>
</dbReference>
<dbReference type="PANTHER" id="PTHR40278">
    <property type="entry name" value="DNA UTILIZATION PROTEIN HOFN"/>
    <property type="match status" value="1"/>
</dbReference>
<dbReference type="PANTHER" id="PTHR40278:SF1">
    <property type="entry name" value="DNA UTILIZATION PROTEIN HOFN"/>
    <property type="match status" value="1"/>
</dbReference>
<dbReference type="InterPro" id="IPR043129">
    <property type="entry name" value="ATPase_NBD"/>
</dbReference>
<evidence type="ECO:0008006" key="4">
    <source>
        <dbReference type="Google" id="ProtNLM"/>
    </source>
</evidence>
<dbReference type="Proteomes" id="UP000179221">
    <property type="component" value="Unassembled WGS sequence"/>
</dbReference>
<keyword evidence="1" id="KW-1133">Transmembrane helix</keyword>
<proteinExistence type="predicted"/>
<accession>A0A1F7YFL3</accession>
<dbReference type="EMBL" id="MGGL01000017">
    <property type="protein sequence ID" value="OGM25960.1"/>
    <property type="molecule type" value="Genomic_DNA"/>
</dbReference>
<organism evidence="2 3">
    <name type="scientific">Candidatus Woesebacteria bacterium RIFCSPHIGHO2_01_FULL_40_22</name>
    <dbReference type="NCBI Taxonomy" id="1802499"/>
    <lineage>
        <taxon>Bacteria</taxon>
        <taxon>Candidatus Woeseibacteriota</taxon>
    </lineage>
</organism>
<dbReference type="InterPro" id="IPR007813">
    <property type="entry name" value="PilN"/>
</dbReference>
<keyword evidence="1" id="KW-0812">Transmembrane</keyword>
<name>A0A1F7YFL3_9BACT</name>
<comment type="caution">
    <text evidence="2">The sequence shown here is derived from an EMBL/GenBank/DDBJ whole genome shotgun (WGS) entry which is preliminary data.</text>
</comment>
<evidence type="ECO:0000256" key="1">
    <source>
        <dbReference type="SAM" id="Phobius"/>
    </source>
</evidence>
<gene>
    <name evidence="2" type="ORF">A2628_00230</name>
</gene>
<evidence type="ECO:0000313" key="2">
    <source>
        <dbReference type="EMBL" id="OGM25960.1"/>
    </source>
</evidence>
<dbReference type="AlphaFoldDB" id="A0A1F7YFL3"/>
<keyword evidence="1" id="KW-0472">Membrane</keyword>
<dbReference type="SUPFAM" id="SSF53067">
    <property type="entry name" value="Actin-like ATPase domain"/>
    <property type="match status" value="1"/>
</dbReference>
<evidence type="ECO:0000313" key="3">
    <source>
        <dbReference type="Proteomes" id="UP000179221"/>
    </source>
</evidence>
<dbReference type="Pfam" id="PF11104">
    <property type="entry name" value="PilM_2"/>
    <property type="match status" value="1"/>
</dbReference>
<dbReference type="InterPro" id="IPR005883">
    <property type="entry name" value="PilM"/>
</dbReference>